<dbReference type="InterPro" id="IPR046335">
    <property type="entry name" value="LacI/GalR-like_sensor"/>
</dbReference>
<dbReference type="Pfam" id="PF13377">
    <property type="entry name" value="Peripla_BP_3"/>
    <property type="match status" value="1"/>
</dbReference>
<dbReference type="Proteomes" id="UP001248709">
    <property type="component" value="Unassembled WGS sequence"/>
</dbReference>
<proteinExistence type="predicted"/>
<evidence type="ECO:0000256" key="4">
    <source>
        <dbReference type="ARBA" id="ARBA00023163"/>
    </source>
</evidence>
<sequence>MAERVTIQHIADALGLSRNTVSKALNNHPQIPDATREKIVQKAAELKYKNFSSMNMGNIALLTRGDINAISFYSETIKGMETGLSAQGLNLILMLVKPDDIHSNALPPNINPLNIDGIVCMEIFRQSYVETILGAGIPTVFIDFLPGTVFDGHKYDIIMVENEYSAYTLTKSLIDEGHENIGFIGDLRHCRSFYERWLGFERAMRDFGRGPDPAFSITPDDTQPYLSVEWMTSRLKGLAKLPTAFICANDDIGICAIRALKELKIQVPEQIEITGFDDVPNANIIDPPLTTVHTYPYELGTRVVETLLNRIEQPDRHKETIYLESSIILRGSTRQTAGAASGIPSSQA</sequence>
<keyword evidence="4" id="KW-0804">Transcription</keyword>
<dbReference type="EMBL" id="JAUSUY010000010">
    <property type="protein sequence ID" value="MDT3427085.1"/>
    <property type="molecule type" value="Genomic_DNA"/>
</dbReference>
<comment type="caution">
    <text evidence="6">The sequence shown here is derived from an EMBL/GenBank/DDBJ whole genome shotgun (WGS) entry which is preliminary data.</text>
</comment>
<evidence type="ECO:0000313" key="6">
    <source>
        <dbReference type="EMBL" id="MDT3427085.1"/>
    </source>
</evidence>
<feature type="domain" description="HTH lacI-type" evidence="5">
    <location>
        <begin position="5"/>
        <end position="49"/>
    </location>
</feature>
<dbReference type="SMART" id="SM00354">
    <property type="entry name" value="HTH_LACI"/>
    <property type="match status" value="1"/>
</dbReference>
<evidence type="ECO:0000259" key="5">
    <source>
        <dbReference type="PROSITE" id="PS50932"/>
    </source>
</evidence>
<dbReference type="InterPro" id="IPR010982">
    <property type="entry name" value="Lambda_DNA-bd_dom_sf"/>
</dbReference>
<dbReference type="Gene3D" id="3.40.50.2300">
    <property type="match status" value="2"/>
</dbReference>
<reference evidence="6 7" key="1">
    <citation type="submission" date="2023-07" db="EMBL/GenBank/DDBJ databases">
        <title>Genomic Encyclopedia of Type Strains, Phase IV (KMG-IV): sequencing the most valuable type-strain genomes for metagenomic binning, comparative biology and taxonomic classification.</title>
        <authorList>
            <person name="Goeker M."/>
        </authorList>
    </citation>
    <scope>NUCLEOTIDE SEQUENCE [LARGE SCALE GENOMIC DNA]</scope>
    <source>
        <strain evidence="6 7">T98</strain>
    </source>
</reference>
<dbReference type="PANTHER" id="PTHR30146">
    <property type="entry name" value="LACI-RELATED TRANSCRIPTIONAL REPRESSOR"/>
    <property type="match status" value="1"/>
</dbReference>
<dbReference type="SUPFAM" id="SSF53822">
    <property type="entry name" value="Periplasmic binding protein-like I"/>
    <property type="match status" value="1"/>
</dbReference>
<dbReference type="PROSITE" id="PS50932">
    <property type="entry name" value="HTH_LACI_2"/>
    <property type="match status" value="1"/>
</dbReference>
<accession>A0ABU3H8N2</accession>
<evidence type="ECO:0000313" key="7">
    <source>
        <dbReference type="Proteomes" id="UP001248709"/>
    </source>
</evidence>
<evidence type="ECO:0000256" key="1">
    <source>
        <dbReference type="ARBA" id="ARBA00022491"/>
    </source>
</evidence>
<dbReference type="RefSeq" id="WP_312001097.1">
    <property type="nucleotide sequence ID" value="NZ_JAUSUY010000010.1"/>
</dbReference>
<dbReference type="SUPFAM" id="SSF47413">
    <property type="entry name" value="lambda repressor-like DNA-binding domains"/>
    <property type="match status" value="1"/>
</dbReference>
<name>A0ABU3H8N2_9BACL</name>
<keyword evidence="7" id="KW-1185">Reference proteome</keyword>
<protein>
    <submittedName>
        <fullName evidence="6">LacI family transcriptional regulator</fullName>
    </submittedName>
</protein>
<dbReference type="PANTHER" id="PTHR30146:SF148">
    <property type="entry name" value="HTH-TYPE TRANSCRIPTIONAL REPRESSOR PURR-RELATED"/>
    <property type="match status" value="1"/>
</dbReference>
<dbReference type="InterPro" id="IPR000843">
    <property type="entry name" value="HTH_LacI"/>
</dbReference>
<dbReference type="Gene3D" id="1.10.260.40">
    <property type="entry name" value="lambda repressor-like DNA-binding domains"/>
    <property type="match status" value="1"/>
</dbReference>
<keyword evidence="2" id="KW-0805">Transcription regulation</keyword>
<evidence type="ECO:0000256" key="2">
    <source>
        <dbReference type="ARBA" id="ARBA00023015"/>
    </source>
</evidence>
<dbReference type="Pfam" id="PF00356">
    <property type="entry name" value="LacI"/>
    <property type="match status" value="1"/>
</dbReference>
<keyword evidence="1" id="KW-0678">Repressor</keyword>
<evidence type="ECO:0000256" key="3">
    <source>
        <dbReference type="ARBA" id="ARBA00023125"/>
    </source>
</evidence>
<dbReference type="InterPro" id="IPR028082">
    <property type="entry name" value="Peripla_BP_I"/>
</dbReference>
<dbReference type="CDD" id="cd01392">
    <property type="entry name" value="HTH_LacI"/>
    <property type="match status" value="1"/>
</dbReference>
<organism evidence="6 7">
    <name type="scientific">Paenibacillus forsythiae</name>
    <dbReference type="NCBI Taxonomy" id="365616"/>
    <lineage>
        <taxon>Bacteria</taxon>
        <taxon>Bacillati</taxon>
        <taxon>Bacillota</taxon>
        <taxon>Bacilli</taxon>
        <taxon>Bacillales</taxon>
        <taxon>Paenibacillaceae</taxon>
        <taxon>Paenibacillus</taxon>
    </lineage>
</organism>
<gene>
    <name evidence="6" type="ORF">J2Z22_002621</name>
</gene>
<keyword evidence="3" id="KW-0238">DNA-binding</keyword>